<dbReference type="InterPro" id="IPR000045">
    <property type="entry name" value="Prepilin_IV_endopep_pep"/>
</dbReference>
<comment type="similarity">
    <text evidence="1">Belongs to the peptidase A24 family.</text>
</comment>
<dbReference type="RefSeq" id="WP_244888175.1">
    <property type="nucleotide sequence ID" value="NZ_FMAU01000004.1"/>
</dbReference>
<keyword evidence="2" id="KW-0812">Transmembrane</keyword>
<feature type="domain" description="Prepilin type IV endopeptidase peptidase" evidence="3">
    <location>
        <begin position="7"/>
        <end position="109"/>
    </location>
</feature>
<keyword evidence="2" id="KW-0472">Membrane</keyword>
<feature type="transmembrane region" description="Helical" evidence="2">
    <location>
        <begin position="153"/>
        <end position="170"/>
    </location>
</feature>
<gene>
    <name evidence="4" type="ORF">GA0061094_3232</name>
</gene>
<feature type="transmembrane region" description="Helical" evidence="2">
    <location>
        <begin position="90"/>
        <end position="113"/>
    </location>
</feature>
<dbReference type="GO" id="GO:0006465">
    <property type="term" value="P:signal peptide processing"/>
    <property type="evidence" value="ECO:0007669"/>
    <property type="project" value="TreeGrafter"/>
</dbReference>
<evidence type="ECO:0000256" key="1">
    <source>
        <dbReference type="ARBA" id="ARBA00005801"/>
    </source>
</evidence>
<accession>A0A1C4CU41</accession>
<protein>
    <submittedName>
        <fullName evidence="4">Prepilin peptidase CpaA</fullName>
    </submittedName>
</protein>
<dbReference type="GO" id="GO:0004190">
    <property type="term" value="F:aspartic-type endopeptidase activity"/>
    <property type="evidence" value="ECO:0007669"/>
    <property type="project" value="InterPro"/>
</dbReference>
<organism evidence="4 5">
    <name type="scientific">[Bacillus] enclensis</name>
    <dbReference type="NCBI Taxonomy" id="1402860"/>
    <lineage>
        <taxon>Bacteria</taxon>
        <taxon>Bacillati</taxon>
        <taxon>Bacillota</taxon>
        <taxon>Bacilli</taxon>
        <taxon>Bacillales</taxon>
        <taxon>Bacillaceae</taxon>
        <taxon>Rossellomorea</taxon>
    </lineage>
</organism>
<dbReference type="AlphaFoldDB" id="A0A1C4CU41"/>
<evidence type="ECO:0000313" key="4">
    <source>
        <dbReference type="EMBL" id="SCC22551.1"/>
    </source>
</evidence>
<feature type="transmembrane region" description="Helical" evidence="2">
    <location>
        <begin position="50"/>
        <end position="70"/>
    </location>
</feature>
<evidence type="ECO:0000256" key="2">
    <source>
        <dbReference type="SAM" id="Phobius"/>
    </source>
</evidence>
<evidence type="ECO:0000259" key="3">
    <source>
        <dbReference type="Pfam" id="PF01478"/>
    </source>
</evidence>
<dbReference type="InterPro" id="IPR050882">
    <property type="entry name" value="Prepilin_peptidase/N-MTase"/>
</dbReference>
<reference evidence="5" key="1">
    <citation type="submission" date="2016-08" db="EMBL/GenBank/DDBJ databases">
        <authorList>
            <person name="Varghese N."/>
            <person name="Submissions Spin"/>
        </authorList>
    </citation>
    <scope>NUCLEOTIDE SEQUENCE [LARGE SCALE GENOMIC DNA]</scope>
    <source>
        <strain evidence="5">SGD-1123</strain>
    </source>
</reference>
<dbReference type="GO" id="GO:0005886">
    <property type="term" value="C:plasma membrane"/>
    <property type="evidence" value="ECO:0007669"/>
    <property type="project" value="TreeGrafter"/>
</dbReference>
<dbReference type="PANTHER" id="PTHR30487:SF0">
    <property type="entry name" value="PREPILIN LEADER PEPTIDASE_N-METHYLTRANSFERASE-RELATED"/>
    <property type="match status" value="1"/>
</dbReference>
<keyword evidence="5" id="KW-1185">Reference proteome</keyword>
<dbReference type="Pfam" id="PF01478">
    <property type="entry name" value="Peptidase_A24"/>
    <property type="match status" value="1"/>
</dbReference>
<dbReference type="Proteomes" id="UP000181997">
    <property type="component" value="Unassembled WGS sequence"/>
</dbReference>
<proteinExistence type="inferred from homology"/>
<dbReference type="EMBL" id="FMAU01000004">
    <property type="protein sequence ID" value="SCC22551.1"/>
    <property type="molecule type" value="Genomic_DNA"/>
</dbReference>
<dbReference type="PANTHER" id="PTHR30487">
    <property type="entry name" value="TYPE 4 PREPILIN-LIKE PROTEINS LEADER PEPTIDE-PROCESSING ENZYME"/>
    <property type="match status" value="1"/>
</dbReference>
<keyword evidence="2" id="KW-1133">Transmembrane helix</keyword>
<dbReference type="Gene3D" id="1.20.120.1220">
    <property type="match status" value="1"/>
</dbReference>
<name>A0A1C4CU41_9BACI</name>
<evidence type="ECO:0000313" key="5">
    <source>
        <dbReference type="Proteomes" id="UP000181997"/>
    </source>
</evidence>
<sequence length="171" mass="18269">MILIYSILVSALLVSLITDLKTRKILNIVTFPAILFGLIFYSITQGWDGFFFSSLGLLAGIATLLIPFILGGMGAGDVKLMGAVGALMGASFTLQSFVSVALLGGLISIALIIQKRGLLQSLKSLYIFPALLMGTKGRILIKPQMESPILFPYGVPIVLGTLLTFVWSVAM</sequence>
<feature type="transmembrane region" description="Helical" evidence="2">
    <location>
        <begin position="25"/>
        <end position="43"/>
    </location>
</feature>